<feature type="domain" description="Glycosyltransferase 2-like" evidence="1">
    <location>
        <begin position="3"/>
        <end position="114"/>
    </location>
</feature>
<gene>
    <name evidence="2" type="ORF">J5A58_00405</name>
</gene>
<dbReference type="CDD" id="cd00761">
    <property type="entry name" value="Glyco_tranf_GTA_type"/>
    <property type="match status" value="1"/>
</dbReference>
<sequence>MISVIIPVYNAEDTLRACVQSVLKQSYPEFELILVDDGSPDKSGVICDEYTSHANVTIIHQQNKGRTAARYEGVKIAKGEWITFVDADDELEPYALSRFSERIDNETDIIFGNGQSLPIQESETIDIHTFRHLTVLAEGTIGVPWGSLFRKELLTPSVFDLPKELEMGEDYIYWLRMIFHTERPVAIIKENLYRKGTEHTSHNYHWTAAYCHLLNSLRMKAIPIELQEEFLTDTITDRIANLLAVSLCEPRKKWVQHPFYTGLQADMKKEGITFTTKQKLFLFLLNRRFRRLYTQFSKQIHRGG</sequence>
<accession>A0ABX7XRC1</accession>
<dbReference type="PANTHER" id="PTHR22916">
    <property type="entry name" value="GLYCOSYLTRANSFERASE"/>
    <property type="match status" value="1"/>
</dbReference>
<reference evidence="2 3" key="1">
    <citation type="submission" date="2021-03" db="EMBL/GenBank/DDBJ databases">
        <title>Human Oral Microbial Genomes.</title>
        <authorList>
            <person name="Johnston C.D."/>
            <person name="Chen T."/>
            <person name="Dewhirst F.E."/>
        </authorList>
    </citation>
    <scope>NUCLEOTIDE SEQUENCE [LARGE SCALE GENOMIC DNA]</scope>
    <source>
        <strain evidence="2 3">F0054</strain>
    </source>
</reference>
<dbReference type="EMBL" id="CP072361">
    <property type="protein sequence ID" value="QUB76161.1"/>
    <property type="molecule type" value="Genomic_DNA"/>
</dbReference>
<organism evidence="2 3">
    <name type="scientific">Prevotella melaninogenica</name>
    <dbReference type="NCBI Taxonomy" id="28132"/>
    <lineage>
        <taxon>Bacteria</taxon>
        <taxon>Pseudomonadati</taxon>
        <taxon>Bacteroidota</taxon>
        <taxon>Bacteroidia</taxon>
        <taxon>Bacteroidales</taxon>
        <taxon>Prevotellaceae</taxon>
        <taxon>Prevotella</taxon>
    </lineage>
</organism>
<dbReference type="InterPro" id="IPR029044">
    <property type="entry name" value="Nucleotide-diphossugar_trans"/>
</dbReference>
<evidence type="ECO:0000313" key="3">
    <source>
        <dbReference type="Proteomes" id="UP000682195"/>
    </source>
</evidence>
<name>A0ABX7XRC1_9BACT</name>
<dbReference type="InterPro" id="IPR001173">
    <property type="entry name" value="Glyco_trans_2-like"/>
</dbReference>
<dbReference type="Proteomes" id="UP000682195">
    <property type="component" value="Chromosome 1"/>
</dbReference>
<protein>
    <submittedName>
        <fullName evidence="2">Glycosyltransferase family 2 protein</fullName>
    </submittedName>
</protein>
<dbReference type="PANTHER" id="PTHR22916:SF3">
    <property type="entry name" value="UDP-GLCNAC:BETAGAL BETA-1,3-N-ACETYLGLUCOSAMINYLTRANSFERASE-LIKE PROTEIN 1"/>
    <property type="match status" value="1"/>
</dbReference>
<evidence type="ECO:0000259" key="1">
    <source>
        <dbReference type="Pfam" id="PF00535"/>
    </source>
</evidence>
<dbReference type="Gene3D" id="3.90.550.10">
    <property type="entry name" value="Spore Coat Polysaccharide Biosynthesis Protein SpsA, Chain A"/>
    <property type="match status" value="1"/>
</dbReference>
<evidence type="ECO:0000313" key="2">
    <source>
        <dbReference type="EMBL" id="QUB76161.1"/>
    </source>
</evidence>
<keyword evidence="3" id="KW-1185">Reference proteome</keyword>
<proteinExistence type="predicted"/>
<dbReference type="SUPFAM" id="SSF53448">
    <property type="entry name" value="Nucleotide-diphospho-sugar transferases"/>
    <property type="match status" value="1"/>
</dbReference>
<dbReference type="Pfam" id="PF00535">
    <property type="entry name" value="Glycos_transf_2"/>
    <property type="match status" value="1"/>
</dbReference>